<dbReference type="AlphaFoldDB" id="A0AAU9KXX9"/>
<dbReference type="Proteomes" id="UP001158986">
    <property type="component" value="Unassembled WGS sequence"/>
</dbReference>
<comment type="caution">
    <text evidence="2">The sequence shown here is derived from an EMBL/GenBank/DDBJ whole genome shotgun (WGS) entry which is preliminary data.</text>
</comment>
<name>A0AAU9KXX9_9STRA</name>
<protein>
    <recommendedName>
        <fullName evidence="6">BZIP domain-containing protein</fullName>
    </recommendedName>
</protein>
<organism evidence="2 5">
    <name type="scientific">Peronospora belbahrii</name>
    <dbReference type="NCBI Taxonomy" id="622444"/>
    <lineage>
        <taxon>Eukaryota</taxon>
        <taxon>Sar</taxon>
        <taxon>Stramenopiles</taxon>
        <taxon>Oomycota</taxon>
        <taxon>Peronosporomycetes</taxon>
        <taxon>Peronosporales</taxon>
        <taxon>Peronosporaceae</taxon>
        <taxon>Peronospora</taxon>
    </lineage>
</organism>
<feature type="coiled-coil region" evidence="1">
    <location>
        <begin position="217"/>
        <end position="244"/>
    </location>
</feature>
<gene>
    <name evidence="3" type="ORF">PBS001_LOCUS4133</name>
    <name evidence="2" type="ORF">PBS003_LOCUS3743</name>
</gene>
<proteinExistence type="predicted"/>
<evidence type="ECO:0000256" key="1">
    <source>
        <dbReference type="SAM" id="Coils"/>
    </source>
</evidence>
<sequence length="511" mass="57135">MLLPDDDEMEALEAALSFVDDFSHVTLTHGVTLHGNGGLRSPFHHSSPLFDSISASIDVDGETSETIVDNELGTLLLNSELPSSPSLARGVKNETSRVEVFGKVVSPTDNSVLSIPADNTTPLVIVNNQSDCQGFREARKQVTIGKTKKRVRLNPNRARDNRKNELAYLRNKVKQMEDQLFSLRQQYMDNNDSKSMTNTAKLIADSAGLPPVWREMASSQQQRRENAERENARLKLVLENQIKLAKSMEAVVQRRTRQQLAGFNGVIGEAVGDVQGSTWDLLMDKDTYDSLLARAEAAYHEVDEVLAANGLKYLETSCTNAQMREGSEGMYADIFTNKMLPFDFKTAAEAVWNHFRGSEKHRGNLYENFSKDIESSSDTVAEMFAIEFMANELAADFRVKQVVRRYVEDDRQVVVWVSTASALENSKSPFASFGFREKGYVISKRVRGRENFSMFQTCCLVSPQISEAGSFDLSSVGAFTEFVLSFMFATITSSQQLIENMLMDQSLISKH</sequence>
<dbReference type="PANTHER" id="PTHR35796:SF3">
    <property type="entry name" value="BHLH DOMAIN-CONTAINING PROTEIN"/>
    <property type="match status" value="1"/>
</dbReference>
<evidence type="ECO:0000313" key="3">
    <source>
        <dbReference type="EMBL" id="CAH0517527.1"/>
    </source>
</evidence>
<feature type="coiled-coil region" evidence="1">
    <location>
        <begin position="159"/>
        <end position="186"/>
    </location>
</feature>
<keyword evidence="4" id="KW-1185">Reference proteome</keyword>
<dbReference type="EMBL" id="CAKKTJ010000165">
    <property type="protein sequence ID" value="CAH0476982.1"/>
    <property type="molecule type" value="Genomic_DNA"/>
</dbReference>
<evidence type="ECO:0000313" key="5">
    <source>
        <dbReference type="Proteomes" id="UP001160483"/>
    </source>
</evidence>
<evidence type="ECO:0000313" key="4">
    <source>
        <dbReference type="Proteomes" id="UP001158986"/>
    </source>
</evidence>
<reference evidence="2 4" key="1">
    <citation type="submission" date="2021-11" db="EMBL/GenBank/DDBJ databases">
        <authorList>
            <person name="Islam A."/>
            <person name="Islam S."/>
            <person name="Flora M.S."/>
            <person name="Rahman M."/>
            <person name="Ziaur R.M."/>
            <person name="Epstein J.H."/>
            <person name="Hassan M."/>
            <person name="Klassen M."/>
            <person name="Woodard K."/>
            <person name="Webb A."/>
            <person name="Webby R.J."/>
            <person name="El Zowalaty M.E."/>
        </authorList>
    </citation>
    <scope>NUCLEOTIDE SEQUENCE</scope>
    <source>
        <strain evidence="3">Pbs1</strain>
        <strain evidence="2">Pbs3</strain>
    </source>
</reference>
<accession>A0AAU9KXX9</accession>
<dbReference type="EMBL" id="CAKLCB010000244">
    <property type="protein sequence ID" value="CAH0517527.1"/>
    <property type="molecule type" value="Genomic_DNA"/>
</dbReference>
<evidence type="ECO:0008006" key="6">
    <source>
        <dbReference type="Google" id="ProtNLM"/>
    </source>
</evidence>
<dbReference type="Proteomes" id="UP001160483">
    <property type="component" value="Unassembled WGS sequence"/>
</dbReference>
<evidence type="ECO:0000313" key="2">
    <source>
        <dbReference type="EMBL" id="CAH0476982.1"/>
    </source>
</evidence>
<dbReference type="PANTHER" id="PTHR35796">
    <property type="entry name" value="HYPOTHETICAL CYTOSOLIC PROTEIN"/>
    <property type="match status" value="1"/>
</dbReference>
<keyword evidence="1" id="KW-0175">Coiled coil</keyword>